<feature type="transmembrane region" description="Helical" evidence="8">
    <location>
        <begin position="259"/>
        <end position="284"/>
    </location>
</feature>
<feature type="signal peptide" evidence="9">
    <location>
        <begin position="1"/>
        <end position="21"/>
    </location>
</feature>
<keyword evidence="7 8" id="KW-0924">Ammonia transport</keyword>
<feature type="transmembrane region" description="Helical" evidence="8">
    <location>
        <begin position="231"/>
        <end position="253"/>
    </location>
</feature>
<reference evidence="11 12" key="1">
    <citation type="submission" date="2019-02" db="EMBL/GenBank/DDBJ databases">
        <title>Genomic Encyclopedia of Type Strains, Phase IV (KMG-IV): sequencing the most valuable type-strain genomes for metagenomic binning, comparative biology and taxonomic classification.</title>
        <authorList>
            <person name="Goeker M."/>
        </authorList>
    </citation>
    <scope>NUCLEOTIDE SEQUENCE [LARGE SCALE GENOMIC DNA]</scope>
    <source>
        <strain evidence="11 12">DSM 18116</strain>
    </source>
</reference>
<dbReference type="PROSITE" id="PS01219">
    <property type="entry name" value="AMMONIUM_TRANSP"/>
    <property type="match status" value="1"/>
</dbReference>
<feature type="transmembrane region" description="Helical" evidence="8">
    <location>
        <begin position="135"/>
        <end position="156"/>
    </location>
</feature>
<protein>
    <recommendedName>
        <fullName evidence="8">Ammonium transporter</fullName>
    </recommendedName>
</protein>
<feature type="chain" id="PRO_5020483143" description="Ammonium transporter" evidence="9">
    <location>
        <begin position="22"/>
        <end position="465"/>
    </location>
</feature>
<organism evidence="11 12">
    <name type="scientific">Pseudobacter ginsenosidimutans</name>
    <dbReference type="NCBI Taxonomy" id="661488"/>
    <lineage>
        <taxon>Bacteria</taxon>
        <taxon>Pseudomonadati</taxon>
        <taxon>Bacteroidota</taxon>
        <taxon>Chitinophagia</taxon>
        <taxon>Chitinophagales</taxon>
        <taxon>Chitinophagaceae</taxon>
        <taxon>Pseudobacter</taxon>
    </lineage>
</organism>
<dbReference type="Proteomes" id="UP000293874">
    <property type="component" value="Unassembled WGS sequence"/>
</dbReference>
<keyword evidence="6 8" id="KW-0472">Membrane</keyword>
<keyword evidence="12" id="KW-1185">Reference proteome</keyword>
<dbReference type="EMBL" id="SGXA01000003">
    <property type="protein sequence ID" value="RZS68945.1"/>
    <property type="molecule type" value="Genomic_DNA"/>
</dbReference>
<feature type="transmembrane region" description="Helical" evidence="8">
    <location>
        <begin position="296"/>
        <end position="317"/>
    </location>
</feature>
<gene>
    <name evidence="11" type="ORF">EV199_4769</name>
</gene>
<dbReference type="Gene3D" id="1.10.3430.10">
    <property type="entry name" value="Ammonium transporter AmtB like domains"/>
    <property type="match status" value="1"/>
</dbReference>
<keyword evidence="4 8" id="KW-0812">Transmembrane</keyword>
<dbReference type="InterPro" id="IPR029020">
    <property type="entry name" value="Ammonium/urea_transptr"/>
</dbReference>
<evidence type="ECO:0000256" key="1">
    <source>
        <dbReference type="ARBA" id="ARBA00004141"/>
    </source>
</evidence>
<feature type="transmembrane region" description="Helical" evidence="8">
    <location>
        <begin position="390"/>
        <end position="412"/>
    </location>
</feature>
<evidence type="ECO:0000313" key="12">
    <source>
        <dbReference type="Proteomes" id="UP000293874"/>
    </source>
</evidence>
<evidence type="ECO:0000259" key="10">
    <source>
        <dbReference type="Pfam" id="PF00909"/>
    </source>
</evidence>
<keyword evidence="5 8" id="KW-1133">Transmembrane helix</keyword>
<dbReference type="InterPro" id="IPR001905">
    <property type="entry name" value="Ammonium_transpt"/>
</dbReference>
<feature type="transmembrane region" description="Helical" evidence="8">
    <location>
        <begin position="196"/>
        <end position="219"/>
    </location>
</feature>
<proteinExistence type="inferred from homology"/>
<accession>A0A4Q7MKS6</accession>
<evidence type="ECO:0000256" key="4">
    <source>
        <dbReference type="ARBA" id="ARBA00022692"/>
    </source>
</evidence>
<evidence type="ECO:0000256" key="9">
    <source>
        <dbReference type="SAM" id="SignalP"/>
    </source>
</evidence>
<dbReference type="InterPro" id="IPR018047">
    <property type="entry name" value="Ammonium_transpt_CS"/>
</dbReference>
<dbReference type="SUPFAM" id="SSF111352">
    <property type="entry name" value="Ammonium transporter"/>
    <property type="match status" value="1"/>
</dbReference>
<comment type="similarity">
    <text evidence="2 8">Belongs to the ammonia transporter channel (TC 1.A.11.2) family.</text>
</comment>
<dbReference type="RefSeq" id="WP_130543319.1">
    <property type="nucleotide sequence ID" value="NZ_CP042431.1"/>
</dbReference>
<evidence type="ECO:0000256" key="8">
    <source>
        <dbReference type="RuleBase" id="RU362002"/>
    </source>
</evidence>
<dbReference type="GO" id="GO:0005886">
    <property type="term" value="C:plasma membrane"/>
    <property type="evidence" value="ECO:0007669"/>
    <property type="project" value="UniProtKB-SubCell"/>
</dbReference>
<feature type="transmembrane region" description="Helical" evidence="8">
    <location>
        <begin position="323"/>
        <end position="339"/>
    </location>
</feature>
<feature type="domain" description="Ammonium transporter AmtB-like" evidence="10">
    <location>
        <begin position="45"/>
        <end position="440"/>
    </location>
</feature>
<evidence type="ECO:0000256" key="2">
    <source>
        <dbReference type="ARBA" id="ARBA00005887"/>
    </source>
</evidence>
<dbReference type="PANTHER" id="PTHR43029">
    <property type="entry name" value="AMMONIUM TRANSPORTER MEP2"/>
    <property type="match status" value="1"/>
</dbReference>
<dbReference type="OrthoDB" id="9814202at2"/>
<name>A0A4Q7MKS6_9BACT</name>
<feature type="transmembrane region" description="Helical" evidence="8">
    <location>
        <begin position="163"/>
        <end position="184"/>
    </location>
</feature>
<dbReference type="NCBIfam" id="TIGR00836">
    <property type="entry name" value="amt"/>
    <property type="match status" value="1"/>
</dbReference>
<evidence type="ECO:0000313" key="11">
    <source>
        <dbReference type="EMBL" id="RZS68945.1"/>
    </source>
</evidence>
<comment type="caution">
    <text evidence="11">The sequence shown here is derived from an EMBL/GenBank/DDBJ whole genome shotgun (WGS) entry which is preliminary data.</text>
</comment>
<keyword evidence="3 8" id="KW-0813">Transport</keyword>
<feature type="transmembrane region" description="Helical" evidence="8">
    <location>
        <begin position="45"/>
        <end position="65"/>
    </location>
</feature>
<dbReference type="AlphaFoldDB" id="A0A4Q7MKS6"/>
<dbReference type="PANTHER" id="PTHR43029:SF10">
    <property type="entry name" value="AMMONIUM TRANSPORTER MEP2"/>
    <property type="match status" value="1"/>
</dbReference>
<evidence type="ECO:0000256" key="5">
    <source>
        <dbReference type="ARBA" id="ARBA00022989"/>
    </source>
</evidence>
<keyword evidence="9" id="KW-0732">Signal</keyword>
<dbReference type="InterPro" id="IPR024041">
    <property type="entry name" value="NH4_transpt_AmtB-like_dom"/>
</dbReference>
<feature type="transmembrane region" description="Helical" evidence="8">
    <location>
        <begin position="351"/>
        <end position="370"/>
    </location>
</feature>
<dbReference type="Pfam" id="PF00909">
    <property type="entry name" value="Ammonium_transp"/>
    <property type="match status" value="1"/>
</dbReference>
<comment type="subcellular location">
    <subcellularLocation>
        <location evidence="8">Cell membrane</location>
        <topology evidence="8">Multi-pass membrane protein</topology>
    </subcellularLocation>
    <subcellularLocation>
        <location evidence="1">Membrane</location>
        <topology evidence="1">Multi-pass membrane protein</topology>
    </subcellularLocation>
</comment>
<sequence length="465" mass="49370">MKKITIKSVAPFLVLAGVAIAAIFVPSVPDFVDSKGAYNAADTTWVLVAAALVFLMTPGLAFFYGGMVHRKNVISTMIKSVAAAGVVSVLWVVVGYSLCFGPSVGGAGFIGDPTAHFFFKGVASGEPWGTIPRSLFAVFQLMFAIITPGLVVGAVAERIRFTSYILFIALFSLLVYAPLAHWTWNSEGFLFKMGVLDFAGGTVVHISAGMAALAGVLVLKRRQVHKEHKEIPPANIPYVLIGTGLLWFGWFGFNAGSALAANALAVSAFFTTNTAAAAAGLSWMFFDVLRGKKPSVLGFCIGAVVGLVAITPAAGFVAIPQSITIGVVAALISNIAVYYKQKSRLDDTLDVFPCHGIGGMVGMLLTGVFATKAVNGAGADGLWLGNGAFLFTQLKGMLIAVTYSFVASWLIFKFINFILPLRVTSEEEELGLDATQHNEKYLQGTLLVHSNGNIKEEKIIETEAH</sequence>
<evidence type="ECO:0000256" key="3">
    <source>
        <dbReference type="ARBA" id="ARBA00022448"/>
    </source>
</evidence>
<dbReference type="GO" id="GO:0008519">
    <property type="term" value="F:ammonium channel activity"/>
    <property type="evidence" value="ECO:0007669"/>
    <property type="project" value="InterPro"/>
</dbReference>
<evidence type="ECO:0000256" key="6">
    <source>
        <dbReference type="ARBA" id="ARBA00023136"/>
    </source>
</evidence>
<evidence type="ECO:0000256" key="7">
    <source>
        <dbReference type="ARBA" id="ARBA00023177"/>
    </source>
</evidence>